<comment type="caution">
    <text evidence="11">The sequence shown here is derived from an EMBL/GenBank/DDBJ whole genome shotgun (WGS) entry which is preliminary data.</text>
</comment>
<accession>A0ABP8DVZ6</accession>
<evidence type="ECO:0000256" key="1">
    <source>
        <dbReference type="ARBA" id="ARBA00000085"/>
    </source>
</evidence>
<protein>
    <recommendedName>
        <fullName evidence="2">histidine kinase</fullName>
        <ecNumber evidence="2">2.7.13.3</ecNumber>
    </recommendedName>
</protein>
<keyword evidence="9" id="KW-1133">Transmembrane helix</keyword>
<sequence>MRLLKPAESSGTSGPVERFGPVVAGAVGAAFAATALLLPRSADALPTWADALVQPVGVTFLAIGLYVWIRQPEIWRMGLLLWAEGATWYLGDLQHSTSDLLFKIGFWFFHLHTAVLAHLLLASPFGRLKFRLESVAVVAAYGCVLVTQGMRILVEKDLHPQGWGDPHAQYSVWATIGSISAVLVIAAIVALAYRRWRGESPSERRARGMFWPNVSLIGVVLIGLAVAQMVHASVQIVAALLSAYAVSLLLLGLTTLVNAHRLQAAHRDVSKLLRQLQQNTDDNGGLRAAVAEALVDPSLTIHYRRADSGEYVDLHGVPAPLPPDTVDRRVTYVGPSDAPVAAIVHDSYLAEHPSQRSRLAAVVAAAELAITNANLRRRAEGRAHLRGMAEVEMQTRRTIGRELHDGLQHRLTALQVFVGRARSDPGPDSAAWLGQFEGLIQETIRELREVVQGVYPAVLPSQGLADALDALVGSSPVPLILSIEARRWPAKVEETAFFIISEAVGNAWKHARASRITVSAREQGQKLHVEVRDNGVGGAMLKERDGGLRGMQDRAAALQGSLEITTGQRQGTMVRLVLPCA</sequence>
<evidence type="ECO:0000313" key="12">
    <source>
        <dbReference type="Proteomes" id="UP001500620"/>
    </source>
</evidence>
<dbReference type="SMART" id="SM00387">
    <property type="entry name" value="HATPase_c"/>
    <property type="match status" value="1"/>
</dbReference>
<feature type="transmembrane region" description="Helical" evidence="9">
    <location>
        <begin position="173"/>
        <end position="193"/>
    </location>
</feature>
<dbReference type="SUPFAM" id="SSF55874">
    <property type="entry name" value="ATPase domain of HSP90 chaperone/DNA topoisomerase II/histidine kinase"/>
    <property type="match status" value="1"/>
</dbReference>
<dbReference type="InterPro" id="IPR011712">
    <property type="entry name" value="Sig_transdc_His_kin_sub3_dim/P"/>
</dbReference>
<dbReference type="Pfam" id="PF07730">
    <property type="entry name" value="HisKA_3"/>
    <property type="match status" value="1"/>
</dbReference>
<dbReference type="PANTHER" id="PTHR24421:SF10">
    <property type="entry name" value="NITRATE_NITRITE SENSOR PROTEIN NARQ"/>
    <property type="match status" value="1"/>
</dbReference>
<dbReference type="InterPro" id="IPR050482">
    <property type="entry name" value="Sensor_HK_TwoCompSys"/>
</dbReference>
<keyword evidence="9" id="KW-0812">Transmembrane</keyword>
<keyword evidence="6" id="KW-0418">Kinase</keyword>
<dbReference type="RefSeq" id="WP_345144657.1">
    <property type="nucleotide sequence ID" value="NZ_BAABAT010000112.1"/>
</dbReference>
<keyword evidence="4" id="KW-0808">Transferase</keyword>
<gene>
    <name evidence="11" type="ORF">GCM10022255_115590</name>
</gene>
<name>A0ABP8DVZ6_9ACTN</name>
<dbReference type="EC" id="2.7.13.3" evidence="2"/>
<dbReference type="InterPro" id="IPR003594">
    <property type="entry name" value="HATPase_dom"/>
</dbReference>
<keyword evidence="12" id="KW-1185">Reference proteome</keyword>
<keyword evidence="8" id="KW-0902">Two-component regulatory system</keyword>
<organism evidence="11 12">
    <name type="scientific">Dactylosporangium darangshiense</name>
    <dbReference type="NCBI Taxonomy" id="579108"/>
    <lineage>
        <taxon>Bacteria</taxon>
        <taxon>Bacillati</taxon>
        <taxon>Actinomycetota</taxon>
        <taxon>Actinomycetes</taxon>
        <taxon>Micromonosporales</taxon>
        <taxon>Micromonosporaceae</taxon>
        <taxon>Dactylosporangium</taxon>
    </lineage>
</organism>
<evidence type="ECO:0000256" key="6">
    <source>
        <dbReference type="ARBA" id="ARBA00022777"/>
    </source>
</evidence>
<evidence type="ECO:0000256" key="7">
    <source>
        <dbReference type="ARBA" id="ARBA00022840"/>
    </source>
</evidence>
<feature type="transmembrane region" description="Helical" evidence="9">
    <location>
        <begin position="100"/>
        <end position="122"/>
    </location>
</feature>
<feature type="transmembrane region" description="Helical" evidence="9">
    <location>
        <begin position="134"/>
        <end position="153"/>
    </location>
</feature>
<feature type="transmembrane region" description="Helical" evidence="9">
    <location>
        <begin position="51"/>
        <end position="69"/>
    </location>
</feature>
<keyword evidence="9" id="KW-0472">Membrane</keyword>
<keyword evidence="5" id="KW-0547">Nucleotide-binding</keyword>
<evidence type="ECO:0000256" key="5">
    <source>
        <dbReference type="ARBA" id="ARBA00022741"/>
    </source>
</evidence>
<feature type="transmembrane region" description="Helical" evidence="9">
    <location>
        <begin position="236"/>
        <end position="257"/>
    </location>
</feature>
<keyword evidence="3" id="KW-0597">Phosphoprotein</keyword>
<evidence type="ECO:0000256" key="2">
    <source>
        <dbReference type="ARBA" id="ARBA00012438"/>
    </source>
</evidence>
<proteinExistence type="predicted"/>
<keyword evidence="7" id="KW-0067">ATP-binding</keyword>
<dbReference type="Gene3D" id="3.30.565.10">
    <property type="entry name" value="Histidine kinase-like ATPase, C-terminal domain"/>
    <property type="match status" value="1"/>
</dbReference>
<dbReference type="Gene3D" id="1.20.5.1930">
    <property type="match status" value="1"/>
</dbReference>
<feature type="transmembrane region" description="Helical" evidence="9">
    <location>
        <begin position="214"/>
        <end position="230"/>
    </location>
</feature>
<evidence type="ECO:0000256" key="9">
    <source>
        <dbReference type="SAM" id="Phobius"/>
    </source>
</evidence>
<evidence type="ECO:0000256" key="3">
    <source>
        <dbReference type="ARBA" id="ARBA00022553"/>
    </source>
</evidence>
<evidence type="ECO:0000313" key="11">
    <source>
        <dbReference type="EMBL" id="GAA4264195.1"/>
    </source>
</evidence>
<evidence type="ECO:0000259" key="10">
    <source>
        <dbReference type="SMART" id="SM00387"/>
    </source>
</evidence>
<feature type="transmembrane region" description="Helical" evidence="9">
    <location>
        <begin position="20"/>
        <end position="39"/>
    </location>
</feature>
<dbReference type="CDD" id="cd16917">
    <property type="entry name" value="HATPase_UhpB-NarQ-NarX-like"/>
    <property type="match status" value="1"/>
</dbReference>
<comment type="catalytic activity">
    <reaction evidence="1">
        <text>ATP + protein L-histidine = ADP + protein N-phospho-L-histidine.</text>
        <dbReference type="EC" id="2.7.13.3"/>
    </reaction>
</comment>
<dbReference type="InterPro" id="IPR036890">
    <property type="entry name" value="HATPase_C_sf"/>
</dbReference>
<evidence type="ECO:0000256" key="4">
    <source>
        <dbReference type="ARBA" id="ARBA00022679"/>
    </source>
</evidence>
<reference evidence="12" key="1">
    <citation type="journal article" date="2019" name="Int. J. Syst. Evol. Microbiol.">
        <title>The Global Catalogue of Microorganisms (GCM) 10K type strain sequencing project: providing services to taxonomists for standard genome sequencing and annotation.</title>
        <authorList>
            <consortium name="The Broad Institute Genomics Platform"/>
            <consortium name="The Broad Institute Genome Sequencing Center for Infectious Disease"/>
            <person name="Wu L."/>
            <person name="Ma J."/>
        </authorList>
    </citation>
    <scope>NUCLEOTIDE SEQUENCE [LARGE SCALE GENOMIC DNA]</scope>
    <source>
        <strain evidence="12">JCM 17441</strain>
    </source>
</reference>
<dbReference type="Pfam" id="PF02518">
    <property type="entry name" value="HATPase_c"/>
    <property type="match status" value="1"/>
</dbReference>
<dbReference type="EMBL" id="BAABAT010000112">
    <property type="protein sequence ID" value="GAA4264195.1"/>
    <property type="molecule type" value="Genomic_DNA"/>
</dbReference>
<evidence type="ECO:0000256" key="8">
    <source>
        <dbReference type="ARBA" id="ARBA00023012"/>
    </source>
</evidence>
<dbReference type="Proteomes" id="UP001500620">
    <property type="component" value="Unassembled WGS sequence"/>
</dbReference>
<feature type="domain" description="Histidine kinase/HSP90-like ATPase" evidence="10">
    <location>
        <begin position="492"/>
        <end position="581"/>
    </location>
</feature>
<dbReference type="PANTHER" id="PTHR24421">
    <property type="entry name" value="NITRATE/NITRITE SENSOR PROTEIN NARX-RELATED"/>
    <property type="match status" value="1"/>
</dbReference>